<dbReference type="Pfam" id="PF05443">
    <property type="entry name" value="ROS_MUCR"/>
    <property type="match status" value="1"/>
</dbReference>
<dbReference type="InterPro" id="IPR008807">
    <property type="entry name" value="ROS_MUCR"/>
</dbReference>
<evidence type="ECO:0000313" key="3">
    <source>
        <dbReference type="EMBL" id="SOC30460.1"/>
    </source>
</evidence>
<dbReference type="Proteomes" id="UP000219068">
    <property type="component" value="Unassembled WGS sequence"/>
</dbReference>
<dbReference type="Gene3D" id="1.10.10.1550">
    <property type="entry name" value="ROS/MUCR transcriptional regulator protein"/>
    <property type="match status" value="1"/>
</dbReference>
<evidence type="ECO:0000313" key="4">
    <source>
        <dbReference type="Proteomes" id="UP000219068"/>
    </source>
</evidence>
<reference evidence="3 4" key="1">
    <citation type="submission" date="2017-08" db="EMBL/GenBank/DDBJ databases">
        <authorList>
            <person name="de Groot N.N."/>
        </authorList>
    </citation>
    <scope>NUCLEOTIDE SEQUENCE [LARGE SCALE GENOMIC DNA]</scope>
    <source>
        <strain evidence="3 4">USBA 78</strain>
    </source>
</reference>
<protein>
    <submittedName>
        <fullName evidence="3">Transcriptional regulator, MucR family</fullName>
    </submittedName>
</protein>
<comment type="similarity">
    <text evidence="1">Belongs to the ros/MucR family.</text>
</comment>
<dbReference type="GO" id="GO:0008270">
    <property type="term" value="F:zinc ion binding"/>
    <property type="evidence" value="ECO:0007669"/>
    <property type="project" value="InterPro"/>
</dbReference>
<sequence length="185" mass="19432">MSEITTPDTTTLVAGIVNNLIEHGAVKDASTLPDLITQISASLANAQAASVKVGPATPTTPTSSPSAPAASAPAAQATVDAIAENKRPVSETGQQPAVPIRESLTDDWIICLEDGKKLKMLKRHLNGAFGLTPEEYRAKWGLPADYPMVAPNYAKQKSNYAIQVGLGRGNSKKSRTRAKKAEAAN</sequence>
<evidence type="ECO:0000256" key="1">
    <source>
        <dbReference type="ARBA" id="ARBA00007031"/>
    </source>
</evidence>
<dbReference type="GO" id="GO:0003677">
    <property type="term" value="F:DNA binding"/>
    <property type="evidence" value="ECO:0007669"/>
    <property type="project" value="InterPro"/>
</dbReference>
<feature type="region of interest" description="Disordered" evidence="2">
    <location>
        <begin position="53"/>
        <end position="77"/>
    </location>
</feature>
<feature type="compositionally biased region" description="Low complexity" evidence="2">
    <location>
        <begin position="55"/>
        <end position="75"/>
    </location>
</feature>
<dbReference type="RefSeq" id="WP_097053610.1">
    <property type="nucleotide sequence ID" value="NZ_OBMM01000009.1"/>
</dbReference>
<evidence type="ECO:0000256" key="2">
    <source>
        <dbReference type="SAM" id="MobiDB-lite"/>
    </source>
</evidence>
<dbReference type="EMBL" id="OBMM01000009">
    <property type="protein sequence ID" value="SOC30460.1"/>
    <property type="molecule type" value="Genomic_DNA"/>
</dbReference>
<gene>
    <name evidence="3" type="ORF">SAMN05428964_10951</name>
</gene>
<accession>A0A285TYY2</accession>
<name>A0A285TYY2_9PROT</name>
<feature type="region of interest" description="Disordered" evidence="2">
    <location>
        <begin position="166"/>
        <end position="185"/>
    </location>
</feature>
<organism evidence="3 4">
    <name type="scientific">Thalassospira xiamenensis</name>
    <dbReference type="NCBI Taxonomy" id="220697"/>
    <lineage>
        <taxon>Bacteria</taxon>
        <taxon>Pseudomonadati</taxon>
        <taxon>Pseudomonadota</taxon>
        <taxon>Alphaproteobacteria</taxon>
        <taxon>Rhodospirillales</taxon>
        <taxon>Thalassospiraceae</taxon>
        <taxon>Thalassospira</taxon>
    </lineage>
</organism>
<dbReference type="InterPro" id="IPR041920">
    <property type="entry name" value="ROS/MUCR_sf"/>
</dbReference>
<dbReference type="GO" id="GO:0006355">
    <property type="term" value="P:regulation of DNA-templated transcription"/>
    <property type="evidence" value="ECO:0007669"/>
    <property type="project" value="InterPro"/>
</dbReference>
<proteinExistence type="inferred from homology"/>
<dbReference type="AlphaFoldDB" id="A0A285TYY2"/>